<organism evidence="3 5">
    <name type="scientific">Ficus carica</name>
    <name type="common">Common fig</name>
    <dbReference type="NCBI Taxonomy" id="3494"/>
    <lineage>
        <taxon>Eukaryota</taxon>
        <taxon>Viridiplantae</taxon>
        <taxon>Streptophyta</taxon>
        <taxon>Embryophyta</taxon>
        <taxon>Tracheophyta</taxon>
        <taxon>Spermatophyta</taxon>
        <taxon>Magnoliopsida</taxon>
        <taxon>eudicotyledons</taxon>
        <taxon>Gunneridae</taxon>
        <taxon>Pentapetalae</taxon>
        <taxon>rosids</taxon>
        <taxon>fabids</taxon>
        <taxon>Rosales</taxon>
        <taxon>Moraceae</taxon>
        <taxon>Ficeae</taxon>
        <taxon>Ficus</taxon>
    </lineage>
</organism>
<keyword evidence="5" id="KW-1185">Reference proteome</keyword>
<comment type="caution">
    <text evidence="3">The sequence shown here is derived from an EMBL/GenBank/DDBJ whole genome shotgun (WGS) entry which is preliminary data.</text>
</comment>
<evidence type="ECO:0000313" key="2">
    <source>
        <dbReference type="EMBL" id="GMN66456.1"/>
    </source>
</evidence>
<dbReference type="Proteomes" id="UP001187192">
    <property type="component" value="Unassembled WGS sequence"/>
</dbReference>
<dbReference type="EMBL" id="BTGU01000325">
    <property type="protein sequence ID" value="GMN66439.1"/>
    <property type="molecule type" value="Genomic_DNA"/>
</dbReference>
<evidence type="ECO:0000313" key="4">
    <source>
        <dbReference type="EMBL" id="GMN66474.1"/>
    </source>
</evidence>
<sequence length="94" mass="9976">MVKKGAAKARSRWGGGGGGWIANVKGWQRLDLTGKGAAEVGSFGEGRQRLDCTCGWPGLDCEMTRVRGCSRGRDGVGKDGGMNGVGVDFFFHHF</sequence>
<name>A0AA88JA89_FICCA</name>
<evidence type="ECO:0000313" key="3">
    <source>
        <dbReference type="EMBL" id="GMN66457.1"/>
    </source>
</evidence>
<dbReference type="EMBL" id="BTGU01000326">
    <property type="protein sequence ID" value="GMN66456.1"/>
    <property type="molecule type" value="Genomic_DNA"/>
</dbReference>
<dbReference type="AlphaFoldDB" id="A0AA88JA89"/>
<protein>
    <submittedName>
        <fullName evidence="3">Uncharacterized protein</fullName>
    </submittedName>
</protein>
<evidence type="ECO:0000313" key="5">
    <source>
        <dbReference type="Proteomes" id="UP001187192"/>
    </source>
</evidence>
<proteinExistence type="predicted"/>
<accession>A0AA88JA89</accession>
<dbReference type="EMBL" id="BTGU01000328">
    <property type="protein sequence ID" value="GMN66474.1"/>
    <property type="molecule type" value="Genomic_DNA"/>
</dbReference>
<gene>
    <name evidence="1" type="ORF">TIFTF001_035508</name>
    <name evidence="2" type="ORF">TIFTF001_035520</name>
    <name evidence="3" type="ORF">TIFTF001_035526</name>
    <name evidence="4" type="ORF">TIFTF001_035538</name>
</gene>
<dbReference type="EMBL" id="BTGU01000327">
    <property type="protein sequence ID" value="GMN66457.1"/>
    <property type="molecule type" value="Genomic_DNA"/>
</dbReference>
<evidence type="ECO:0000313" key="1">
    <source>
        <dbReference type="EMBL" id="GMN66439.1"/>
    </source>
</evidence>
<reference evidence="3" key="1">
    <citation type="submission" date="2023-07" db="EMBL/GenBank/DDBJ databases">
        <title>draft genome sequence of fig (Ficus carica).</title>
        <authorList>
            <person name="Takahashi T."/>
            <person name="Nishimura K."/>
        </authorList>
    </citation>
    <scope>NUCLEOTIDE SEQUENCE</scope>
</reference>